<evidence type="ECO:0000256" key="8">
    <source>
        <dbReference type="ARBA" id="ARBA00022967"/>
    </source>
</evidence>
<accession>A0A343A3I1</accession>
<dbReference type="EC" id="7.1.1.2" evidence="3"/>
<keyword evidence="6" id="KW-0679">Respiratory chain</keyword>
<comment type="catalytic activity">
    <reaction evidence="15">
        <text>a ubiquinone + NADH + 5 H(+)(in) = a ubiquinol + NAD(+) + 4 H(+)(out)</text>
        <dbReference type="Rhea" id="RHEA:29091"/>
        <dbReference type="Rhea" id="RHEA-COMP:9565"/>
        <dbReference type="Rhea" id="RHEA-COMP:9566"/>
        <dbReference type="ChEBI" id="CHEBI:15378"/>
        <dbReference type="ChEBI" id="CHEBI:16389"/>
        <dbReference type="ChEBI" id="CHEBI:17976"/>
        <dbReference type="ChEBI" id="CHEBI:57540"/>
        <dbReference type="ChEBI" id="CHEBI:57945"/>
        <dbReference type="EC" id="7.1.1.2"/>
    </reaction>
</comment>
<geneLocation type="mitochondrion" evidence="17"/>
<keyword evidence="5" id="KW-0813">Transport</keyword>
<evidence type="ECO:0000256" key="9">
    <source>
        <dbReference type="ARBA" id="ARBA00022982"/>
    </source>
</evidence>
<organism evidence="17">
    <name type="scientific">Chelonarium sp. BMNH 840450</name>
    <dbReference type="NCBI Taxonomy" id="1903803"/>
    <lineage>
        <taxon>Eukaryota</taxon>
        <taxon>Metazoa</taxon>
        <taxon>Ecdysozoa</taxon>
        <taxon>Arthropoda</taxon>
        <taxon>Hexapoda</taxon>
        <taxon>Insecta</taxon>
        <taxon>Pterygota</taxon>
        <taxon>Neoptera</taxon>
        <taxon>Endopterygota</taxon>
        <taxon>Coleoptera</taxon>
        <taxon>Polyphaga</taxon>
        <taxon>Elateriformia</taxon>
        <taxon>Byrrhoidea</taxon>
        <taxon>Chelonariidae</taxon>
        <taxon>Chelonarium</taxon>
    </lineage>
</organism>
<feature type="transmembrane region" description="Helical" evidence="16">
    <location>
        <begin position="44"/>
        <end position="63"/>
    </location>
</feature>
<keyword evidence="13 16" id="KW-0472">Membrane</keyword>
<evidence type="ECO:0000256" key="12">
    <source>
        <dbReference type="ARBA" id="ARBA00023128"/>
    </source>
</evidence>
<evidence type="ECO:0000256" key="1">
    <source>
        <dbReference type="ARBA" id="ARBA00004225"/>
    </source>
</evidence>
<keyword evidence="7 16" id="KW-0812">Transmembrane</keyword>
<evidence type="ECO:0000256" key="15">
    <source>
        <dbReference type="ARBA" id="ARBA00049551"/>
    </source>
</evidence>
<dbReference type="GO" id="GO:0031966">
    <property type="term" value="C:mitochondrial membrane"/>
    <property type="evidence" value="ECO:0007669"/>
    <property type="project" value="UniProtKB-SubCell"/>
</dbReference>
<evidence type="ECO:0000256" key="3">
    <source>
        <dbReference type="ARBA" id="ARBA00012944"/>
    </source>
</evidence>
<dbReference type="PANTHER" id="PTHR11435">
    <property type="entry name" value="NADH UBIQUINONE OXIDOREDUCTASE SUBUNIT ND6"/>
    <property type="match status" value="1"/>
</dbReference>
<comment type="similarity">
    <text evidence="2">Belongs to the complex I subunit 6 family.</text>
</comment>
<keyword evidence="8" id="KW-1278">Translocase</keyword>
<evidence type="ECO:0000256" key="14">
    <source>
        <dbReference type="ARBA" id="ARBA00031019"/>
    </source>
</evidence>
<dbReference type="PANTHER" id="PTHR11435:SF1">
    <property type="entry name" value="NADH-UBIQUINONE OXIDOREDUCTASE CHAIN 6"/>
    <property type="match status" value="1"/>
</dbReference>
<reference evidence="17" key="1">
    <citation type="submission" date="2016-04" db="EMBL/GenBank/DDBJ databases">
        <title>Mitochondria of unsequenced beetle families.</title>
        <authorList>
            <person name="Linard B."/>
            <person name="Andujar C."/>
            <person name="Arribas P."/>
            <person name="Vogler A.P."/>
        </authorList>
    </citation>
    <scope>NUCLEOTIDE SEQUENCE</scope>
</reference>
<protein>
    <recommendedName>
        <fullName evidence="4">NADH-ubiquinone oxidoreductase chain 6</fullName>
        <ecNumber evidence="3">7.1.1.2</ecNumber>
    </recommendedName>
    <alternativeName>
        <fullName evidence="14">NADH dehydrogenase subunit 6</fullName>
    </alternativeName>
</protein>
<keyword evidence="11" id="KW-0520">NAD</keyword>
<evidence type="ECO:0000256" key="5">
    <source>
        <dbReference type="ARBA" id="ARBA00022448"/>
    </source>
</evidence>
<dbReference type="InterPro" id="IPR050269">
    <property type="entry name" value="ComplexI_Subunit6"/>
</dbReference>
<evidence type="ECO:0000256" key="10">
    <source>
        <dbReference type="ARBA" id="ARBA00022989"/>
    </source>
</evidence>
<keyword evidence="12 17" id="KW-0496">Mitochondrion</keyword>
<sequence>MTMTLLILTMMFTMMKHPLSMGMTLLMSTTNVAIISSTNFLNSWFSYMMFLIMIGGMLVLFIYMTSIASNEKFKVSMKILMTPITVTIMTTTLNKIEKMKFMKSTKTEEFQMMTINENTFLSKFMNFPNSMIIMMLIIYLLIAMIAVVKITNIEMGPLRKS</sequence>
<feature type="transmembrane region" description="Helical" evidence="16">
    <location>
        <begin position="131"/>
        <end position="151"/>
    </location>
</feature>
<keyword evidence="10 16" id="KW-1133">Transmembrane helix</keyword>
<evidence type="ECO:0000256" key="11">
    <source>
        <dbReference type="ARBA" id="ARBA00023027"/>
    </source>
</evidence>
<evidence type="ECO:0000256" key="4">
    <source>
        <dbReference type="ARBA" id="ARBA00021095"/>
    </source>
</evidence>
<feature type="transmembrane region" description="Helical" evidence="16">
    <location>
        <begin position="75"/>
        <end position="93"/>
    </location>
</feature>
<comment type="subcellular location">
    <subcellularLocation>
        <location evidence="1">Mitochondrion membrane</location>
        <topology evidence="1">Multi-pass membrane protein</topology>
    </subcellularLocation>
</comment>
<evidence type="ECO:0000313" key="17">
    <source>
        <dbReference type="EMBL" id="AOY39109.1"/>
    </source>
</evidence>
<evidence type="ECO:0000256" key="16">
    <source>
        <dbReference type="SAM" id="Phobius"/>
    </source>
</evidence>
<dbReference type="EMBL" id="KX035150">
    <property type="protein sequence ID" value="AOY39109.1"/>
    <property type="molecule type" value="Genomic_DNA"/>
</dbReference>
<gene>
    <name evidence="17" type="primary">nad6</name>
</gene>
<dbReference type="AlphaFoldDB" id="A0A343A3I1"/>
<evidence type="ECO:0000256" key="2">
    <source>
        <dbReference type="ARBA" id="ARBA00005698"/>
    </source>
</evidence>
<proteinExistence type="inferred from homology"/>
<evidence type="ECO:0000256" key="6">
    <source>
        <dbReference type="ARBA" id="ARBA00022660"/>
    </source>
</evidence>
<dbReference type="GO" id="GO:0008137">
    <property type="term" value="F:NADH dehydrogenase (ubiquinone) activity"/>
    <property type="evidence" value="ECO:0007669"/>
    <property type="project" value="UniProtKB-EC"/>
</dbReference>
<evidence type="ECO:0000256" key="13">
    <source>
        <dbReference type="ARBA" id="ARBA00023136"/>
    </source>
</evidence>
<keyword evidence="9" id="KW-0249">Electron transport</keyword>
<evidence type="ECO:0000256" key="7">
    <source>
        <dbReference type="ARBA" id="ARBA00022692"/>
    </source>
</evidence>
<name>A0A343A3I1_9COLE</name>